<feature type="transmembrane region" description="Helical" evidence="3">
    <location>
        <begin position="12"/>
        <end position="33"/>
    </location>
</feature>
<reference evidence="4 5" key="1">
    <citation type="journal article" date="2014" name="Genome Biol. Evol.">
        <title>The genome of the myxosporean Thelohanellus kitauei shows adaptations to nutrient acquisition within its fish host.</title>
        <authorList>
            <person name="Yang Y."/>
            <person name="Xiong J."/>
            <person name="Zhou Z."/>
            <person name="Huo F."/>
            <person name="Miao W."/>
            <person name="Ran C."/>
            <person name="Liu Y."/>
            <person name="Zhang J."/>
            <person name="Feng J."/>
            <person name="Wang M."/>
            <person name="Wang M."/>
            <person name="Wang L."/>
            <person name="Yao B."/>
        </authorList>
    </citation>
    <scope>NUCLEOTIDE SEQUENCE [LARGE SCALE GENOMIC DNA]</scope>
    <source>
        <strain evidence="4">Wuqing</strain>
    </source>
</reference>
<evidence type="ECO:0000313" key="4">
    <source>
        <dbReference type="EMBL" id="KII71185.1"/>
    </source>
</evidence>
<keyword evidence="1" id="KW-0732">Signal</keyword>
<dbReference type="GO" id="GO:0016787">
    <property type="term" value="F:hydrolase activity"/>
    <property type="evidence" value="ECO:0007669"/>
    <property type="project" value="UniProtKB-KW"/>
</dbReference>
<dbReference type="Proteomes" id="UP000031668">
    <property type="component" value="Unassembled WGS sequence"/>
</dbReference>
<evidence type="ECO:0000256" key="3">
    <source>
        <dbReference type="SAM" id="Phobius"/>
    </source>
</evidence>
<keyword evidence="5" id="KW-1185">Reference proteome</keyword>
<dbReference type="AlphaFoldDB" id="A0A0C2N4D0"/>
<dbReference type="PANTHER" id="PTHR10161:SF14">
    <property type="entry name" value="TARTRATE-RESISTANT ACID PHOSPHATASE TYPE 5"/>
    <property type="match status" value="1"/>
</dbReference>
<evidence type="ECO:0000256" key="2">
    <source>
        <dbReference type="ARBA" id="ARBA00022801"/>
    </source>
</evidence>
<dbReference type="PANTHER" id="PTHR10161">
    <property type="entry name" value="TARTRATE-RESISTANT ACID PHOSPHATASE TYPE 5"/>
    <property type="match status" value="1"/>
</dbReference>
<evidence type="ECO:0000256" key="1">
    <source>
        <dbReference type="ARBA" id="ARBA00022729"/>
    </source>
</evidence>
<dbReference type="InterPro" id="IPR051558">
    <property type="entry name" value="Metallophosphoesterase_PAP"/>
</dbReference>
<dbReference type="Gene3D" id="3.60.21.10">
    <property type="match status" value="1"/>
</dbReference>
<keyword evidence="3" id="KW-1133">Transmembrane helix</keyword>
<dbReference type="InterPro" id="IPR029052">
    <property type="entry name" value="Metallo-depent_PP-like"/>
</dbReference>
<name>A0A0C2N4D0_THEKT</name>
<sequence>MILIIDTKIISAISIVPCFLFVVVFNVHAQLYIDGVELNVVIVGNIGVPEKESTVKRTAVDTIKKMHQQRPFHLGINPGNNVYPHGSKVNDFETLDKIFRSSFHASSFNFDFLTVLGNTDHDGDIDTQIQYHHQKDSRFYLPKRNYNHG</sequence>
<proteinExistence type="predicted"/>
<keyword evidence="3" id="KW-0812">Transmembrane</keyword>
<comment type="caution">
    <text evidence="4">The sequence shown here is derived from an EMBL/GenBank/DDBJ whole genome shotgun (WGS) entry which is preliminary data.</text>
</comment>
<dbReference type="OrthoDB" id="411211at2759"/>
<keyword evidence="3" id="KW-0472">Membrane</keyword>
<gene>
    <name evidence="4" type="ORF">RF11_09206</name>
</gene>
<accession>A0A0C2N4D0</accession>
<protein>
    <submittedName>
        <fullName evidence="4">Uncharacterized protein</fullName>
    </submittedName>
</protein>
<evidence type="ECO:0000313" key="5">
    <source>
        <dbReference type="Proteomes" id="UP000031668"/>
    </source>
</evidence>
<organism evidence="4 5">
    <name type="scientific">Thelohanellus kitauei</name>
    <name type="common">Myxosporean</name>
    <dbReference type="NCBI Taxonomy" id="669202"/>
    <lineage>
        <taxon>Eukaryota</taxon>
        <taxon>Metazoa</taxon>
        <taxon>Cnidaria</taxon>
        <taxon>Myxozoa</taxon>
        <taxon>Myxosporea</taxon>
        <taxon>Bivalvulida</taxon>
        <taxon>Platysporina</taxon>
        <taxon>Myxobolidae</taxon>
        <taxon>Thelohanellus</taxon>
    </lineage>
</organism>
<dbReference type="EMBL" id="JWZT01001836">
    <property type="protein sequence ID" value="KII71185.1"/>
    <property type="molecule type" value="Genomic_DNA"/>
</dbReference>
<keyword evidence="2" id="KW-0378">Hydrolase</keyword>